<evidence type="ECO:0000313" key="3">
    <source>
        <dbReference type="Proteomes" id="UP000326837"/>
    </source>
</evidence>
<feature type="transmembrane region" description="Helical" evidence="1">
    <location>
        <begin position="69"/>
        <end position="88"/>
    </location>
</feature>
<dbReference type="Proteomes" id="UP000326837">
    <property type="component" value="Chromosome"/>
</dbReference>
<feature type="transmembrane region" description="Helical" evidence="1">
    <location>
        <begin position="12"/>
        <end position="33"/>
    </location>
</feature>
<dbReference type="AlphaFoldDB" id="A0A5K7XHR2"/>
<keyword evidence="1" id="KW-0812">Transmembrane</keyword>
<keyword evidence="3" id="KW-1185">Reference proteome</keyword>
<accession>A0A5K7XHR2</accession>
<keyword evidence="1" id="KW-0472">Membrane</keyword>
<proteinExistence type="predicted"/>
<evidence type="ECO:0000313" key="2">
    <source>
        <dbReference type="EMBL" id="BBO36444.1"/>
    </source>
</evidence>
<gene>
    <name evidence="2" type="ORF">PLANPX_6056</name>
</gene>
<dbReference type="KEGG" id="lpav:PLANPX_6056"/>
<evidence type="ECO:0000256" key="1">
    <source>
        <dbReference type="SAM" id="Phobius"/>
    </source>
</evidence>
<dbReference type="RefSeq" id="WP_152101614.1">
    <property type="nucleotide sequence ID" value="NZ_AP021861.1"/>
</dbReference>
<name>A0A5K7XHR2_9BACT</name>
<reference evidence="3" key="1">
    <citation type="submission" date="2019-10" db="EMBL/GenBank/DDBJ databases">
        <title>Lacipirellula parvula gen. nov., sp. nov., representing a lineage of planctomycetes widespread in freshwater anoxic habitats, and description of the family Lacipirellulaceae.</title>
        <authorList>
            <person name="Dedysh S.N."/>
            <person name="Kulichevskaya I.S."/>
            <person name="Beletsky A.V."/>
            <person name="Rakitin A.L."/>
            <person name="Mardanov A.V."/>
            <person name="Ivanova A.A."/>
            <person name="Saltykova V.X."/>
            <person name="Rijpstra W.I.C."/>
            <person name="Sinninghe Damste J.S."/>
            <person name="Ravin N.V."/>
        </authorList>
    </citation>
    <scope>NUCLEOTIDE SEQUENCE [LARGE SCALE GENOMIC DNA]</scope>
    <source>
        <strain evidence="3">PX69</strain>
    </source>
</reference>
<feature type="transmembrane region" description="Helical" evidence="1">
    <location>
        <begin position="45"/>
        <end position="63"/>
    </location>
</feature>
<sequence>MYISSDDIAKALLIVLGLPALASILLCWTGAVLGDRRKLQRAPDSRLVGFAIGWAASVAAFVLCIRVDAWLVGAIASPAIGGLAAYAASRFLASRKNA</sequence>
<keyword evidence="1" id="KW-1133">Transmembrane helix</keyword>
<dbReference type="EMBL" id="AP021861">
    <property type="protein sequence ID" value="BBO36444.1"/>
    <property type="molecule type" value="Genomic_DNA"/>
</dbReference>
<protein>
    <submittedName>
        <fullName evidence="2">Uncharacterized protein</fullName>
    </submittedName>
</protein>
<organism evidence="2 3">
    <name type="scientific">Lacipirellula parvula</name>
    <dbReference type="NCBI Taxonomy" id="2650471"/>
    <lineage>
        <taxon>Bacteria</taxon>
        <taxon>Pseudomonadati</taxon>
        <taxon>Planctomycetota</taxon>
        <taxon>Planctomycetia</taxon>
        <taxon>Pirellulales</taxon>
        <taxon>Lacipirellulaceae</taxon>
        <taxon>Lacipirellula</taxon>
    </lineage>
</organism>